<organism evidence="1 2">
    <name type="scientific">Tessaracoccus oleiagri</name>
    <dbReference type="NCBI Taxonomy" id="686624"/>
    <lineage>
        <taxon>Bacteria</taxon>
        <taxon>Bacillati</taxon>
        <taxon>Actinomycetota</taxon>
        <taxon>Actinomycetes</taxon>
        <taxon>Propionibacteriales</taxon>
        <taxon>Propionibacteriaceae</taxon>
        <taxon>Tessaracoccus</taxon>
    </lineage>
</organism>
<dbReference type="Proteomes" id="UP000199475">
    <property type="component" value="Unassembled WGS sequence"/>
</dbReference>
<dbReference type="AlphaFoldDB" id="A0A1G9KMM0"/>
<gene>
    <name evidence="1" type="ORF">SAMN04488242_1728</name>
</gene>
<dbReference type="OrthoDB" id="5143202at2"/>
<dbReference type="EMBL" id="FNGP01000003">
    <property type="protein sequence ID" value="SDL50899.1"/>
    <property type="molecule type" value="Genomic_DNA"/>
</dbReference>
<name>A0A1G9KMM0_9ACTN</name>
<dbReference type="STRING" id="686624.SAMN04488242_1728"/>
<sequence length="315" mass="34075">MTITYAELMQVGLTPAAVASLEKDDLLHRLRRGVYAHETSTERLAAHRALVEATRRVVSPTNVLSHTTAAALQGLPVRNHTLERVTMTRTTTGHADKGPHLRVRNTRLTDDEVTTLDGMPITTLARTVSDVARTEPLMWGVAAADRALADGLQRESLAAAVGMHPRLHGIRKALSVAMMASPFAESPAESLSRTNLILAGLPAPQEQVEIFDEEGAFVARVDFLWPDHGVVGEVDGAAKYGDLLEDGMTSQDAVMAEKHREAGLRRLGYWVTRWGWREAGRPGSLEALVGPALTASIGAVMAGFTQAPESRQRSL</sequence>
<reference evidence="1 2" key="1">
    <citation type="submission" date="2016-10" db="EMBL/GenBank/DDBJ databases">
        <authorList>
            <person name="de Groot N.N."/>
        </authorList>
    </citation>
    <scope>NUCLEOTIDE SEQUENCE [LARGE SCALE GENOMIC DNA]</scope>
    <source>
        <strain evidence="1 2">CGMCC 1.9159</strain>
    </source>
</reference>
<evidence type="ECO:0000313" key="2">
    <source>
        <dbReference type="Proteomes" id="UP000199475"/>
    </source>
</evidence>
<proteinExistence type="predicted"/>
<dbReference type="RefSeq" id="WP_093251073.1">
    <property type="nucleotide sequence ID" value="NZ_FNGP01000003.1"/>
</dbReference>
<keyword evidence="2" id="KW-1185">Reference proteome</keyword>
<protein>
    <submittedName>
        <fullName evidence="1">Transcriptional regulator, AbiEi antitoxin, Type IV TA system</fullName>
    </submittedName>
</protein>
<evidence type="ECO:0000313" key="1">
    <source>
        <dbReference type="EMBL" id="SDL50899.1"/>
    </source>
</evidence>
<accession>A0A1G9KMM0</accession>